<reference evidence="3 4" key="1">
    <citation type="journal article" date="2023" name="Plant Dis.">
        <title>First Report of Diplodia intermedia Causing Canker and Dieback Diseases on Apple Trees in Canada.</title>
        <authorList>
            <person name="Ellouze W."/>
            <person name="Ilyukhin E."/>
            <person name="Sulman M."/>
            <person name="Ali S."/>
        </authorList>
    </citation>
    <scope>NUCLEOTIDE SEQUENCE [LARGE SCALE GENOMIC DNA]</scope>
    <source>
        <strain evidence="3 4">M45-28</strain>
    </source>
</reference>
<evidence type="ECO:0000259" key="2">
    <source>
        <dbReference type="Pfam" id="PF00128"/>
    </source>
</evidence>
<comment type="caution">
    <text evidence="3">The sequence shown here is derived from an EMBL/GenBank/DDBJ whole genome shotgun (WGS) entry which is preliminary data.</text>
</comment>
<accession>A0ABR3U1U0</accession>
<feature type="chain" id="PRO_5046147795" evidence="1">
    <location>
        <begin position="21"/>
        <end position="171"/>
    </location>
</feature>
<dbReference type="Gene3D" id="3.20.20.80">
    <property type="entry name" value="Glycosidases"/>
    <property type="match status" value="1"/>
</dbReference>
<dbReference type="Pfam" id="PF00128">
    <property type="entry name" value="Alpha-amylase"/>
    <property type="match status" value="1"/>
</dbReference>
<feature type="domain" description="Glycosyl hydrolase family 13 catalytic" evidence="2">
    <location>
        <begin position="68"/>
        <end position="168"/>
    </location>
</feature>
<organism evidence="3 4">
    <name type="scientific">Diplodia intermedia</name>
    <dbReference type="NCBI Taxonomy" id="856260"/>
    <lineage>
        <taxon>Eukaryota</taxon>
        <taxon>Fungi</taxon>
        <taxon>Dikarya</taxon>
        <taxon>Ascomycota</taxon>
        <taxon>Pezizomycotina</taxon>
        <taxon>Dothideomycetes</taxon>
        <taxon>Dothideomycetes incertae sedis</taxon>
        <taxon>Botryosphaeriales</taxon>
        <taxon>Botryosphaeriaceae</taxon>
        <taxon>Diplodia</taxon>
    </lineage>
</organism>
<protein>
    <submittedName>
        <fullName evidence="3">Cell wall alpha-1,3-glucan synthase ags1</fullName>
    </submittedName>
</protein>
<dbReference type="InterPro" id="IPR058655">
    <property type="entry name" value="Mok11-14/Ags1-like"/>
</dbReference>
<evidence type="ECO:0000313" key="3">
    <source>
        <dbReference type="EMBL" id="KAL1649599.1"/>
    </source>
</evidence>
<feature type="signal peptide" evidence="1">
    <location>
        <begin position="1"/>
        <end position="20"/>
    </location>
</feature>
<evidence type="ECO:0000256" key="1">
    <source>
        <dbReference type="SAM" id="SignalP"/>
    </source>
</evidence>
<name>A0ABR3U1U0_9PEZI</name>
<keyword evidence="1" id="KW-0732">Signal</keyword>
<sequence>MARLGLSFATLALCCIQALALPYLEEFAEWNLNTNEGETDPTKYWGEWENHDFHPSPSNWRFPFYTLFLDRYVNGNPSNDNINGTLFEVDHTSNQLRYGGDIEGLIDTLDYIHGMGIKGIYIAGSPFMNLPWAADSYSPTDLTLLDWHFGNITMWRNAITEIHDRGMYGMG</sequence>
<dbReference type="PANTHER" id="PTHR47182">
    <property type="entry name" value="CELL WALL ALPHA-1,3-GLUCAN SYNTHASE AGS1-RELATED"/>
    <property type="match status" value="1"/>
</dbReference>
<dbReference type="EMBL" id="JAKEKT020000006">
    <property type="protein sequence ID" value="KAL1649599.1"/>
    <property type="molecule type" value="Genomic_DNA"/>
</dbReference>
<dbReference type="InterPro" id="IPR017853">
    <property type="entry name" value="GH"/>
</dbReference>
<gene>
    <name evidence="3" type="primary">ags1_2</name>
    <name evidence="3" type="ORF">SLS58_001656</name>
</gene>
<evidence type="ECO:0000313" key="4">
    <source>
        <dbReference type="Proteomes" id="UP001521184"/>
    </source>
</evidence>
<dbReference type="Proteomes" id="UP001521184">
    <property type="component" value="Unassembled WGS sequence"/>
</dbReference>
<dbReference type="PANTHER" id="PTHR47182:SF2">
    <property type="entry name" value="CELL WALL ALPHA-1,3-GLUCAN SYNTHASE AGS1"/>
    <property type="match status" value="1"/>
</dbReference>
<dbReference type="InterPro" id="IPR006047">
    <property type="entry name" value="GH13_cat_dom"/>
</dbReference>
<dbReference type="SUPFAM" id="SSF51445">
    <property type="entry name" value="(Trans)glycosidases"/>
    <property type="match status" value="1"/>
</dbReference>
<proteinExistence type="predicted"/>
<keyword evidence="4" id="KW-1185">Reference proteome</keyword>